<dbReference type="PROSITE" id="PS50943">
    <property type="entry name" value="HTH_CROC1"/>
    <property type="match status" value="1"/>
</dbReference>
<dbReference type="SUPFAM" id="SSF47413">
    <property type="entry name" value="lambda repressor-like DNA-binding domains"/>
    <property type="match status" value="1"/>
</dbReference>
<evidence type="ECO:0000259" key="2">
    <source>
        <dbReference type="PROSITE" id="PS50943"/>
    </source>
</evidence>
<keyword evidence="4" id="KW-1185">Reference proteome</keyword>
<evidence type="ECO:0000256" key="1">
    <source>
        <dbReference type="ARBA" id="ARBA00007227"/>
    </source>
</evidence>
<dbReference type="InterPro" id="IPR001387">
    <property type="entry name" value="Cro/C1-type_HTH"/>
</dbReference>
<sequence>MTDQLRWQEIGARLRQARLAAGYSQEQLGRLIDLDGNKVAKTESGVRHLQALELVQLTSVLGVPMSYFLTEPPAVLSHRTELVDEQDTDAARDTFHLETELAAWLRDVRQLMGFGTLAHTPPLQFDRPVYDAKDARFAASWLRNTLGFAAEPLGTMVDVAERAGQYILATDIRGEGASLIDGDVAVAVVSTHPEPARRRATAAHELGHMVLGDEYSSDLGVHSSREQREQVIDAFAAELLIPTSAFHRERFGGTGDAVRRELIKMSAEYRVSWSLTLRQAVHAAAIEDRVRTGYLMSRAPTRAEIMQAVGWAPQPDFESVRVSPGVADAVLAAVQQKRITPKRAAELTRGQIDATDLLSGLDDAGDADEW</sequence>
<dbReference type="RefSeq" id="WP_212517690.1">
    <property type="nucleotide sequence ID" value="NZ_JAGSOH010000018.1"/>
</dbReference>
<dbReference type="PANTHER" id="PTHR43236">
    <property type="entry name" value="ANTITOXIN HIGA1"/>
    <property type="match status" value="1"/>
</dbReference>
<comment type="similarity">
    <text evidence="1">Belongs to the short-chain fatty acyl-CoA assimilation regulator (ScfR) family.</text>
</comment>
<comment type="caution">
    <text evidence="3">The sequence shown here is derived from an EMBL/GenBank/DDBJ whole genome shotgun (WGS) entry which is preliminary data.</text>
</comment>
<dbReference type="Pfam" id="PF13560">
    <property type="entry name" value="HTH_31"/>
    <property type="match status" value="1"/>
</dbReference>
<gene>
    <name evidence="3" type="ORF">KDK95_09550</name>
</gene>
<dbReference type="Proteomes" id="UP000676325">
    <property type="component" value="Unassembled WGS sequence"/>
</dbReference>
<dbReference type="Pfam" id="PF06114">
    <property type="entry name" value="Peptidase_M78"/>
    <property type="match status" value="1"/>
</dbReference>
<evidence type="ECO:0000313" key="3">
    <source>
        <dbReference type="EMBL" id="MBR7826547.1"/>
    </source>
</evidence>
<proteinExistence type="inferred from homology"/>
<dbReference type="AlphaFoldDB" id="A0A941E8L9"/>
<dbReference type="InterPro" id="IPR052345">
    <property type="entry name" value="Rad_response_metalloprotease"/>
</dbReference>
<dbReference type="InterPro" id="IPR010359">
    <property type="entry name" value="IrrE_HExxH"/>
</dbReference>
<organism evidence="3 4">
    <name type="scientific">Actinospica acidithermotolerans</name>
    <dbReference type="NCBI Taxonomy" id="2828514"/>
    <lineage>
        <taxon>Bacteria</taxon>
        <taxon>Bacillati</taxon>
        <taxon>Actinomycetota</taxon>
        <taxon>Actinomycetes</taxon>
        <taxon>Catenulisporales</taxon>
        <taxon>Actinospicaceae</taxon>
        <taxon>Actinospica</taxon>
    </lineage>
</organism>
<dbReference type="InterPro" id="IPR010982">
    <property type="entry name" value="Lambda_DNA-bd_dom_sf"/>
</dbReference>
<dbReference type="PANTHER" id="PTHR43236:SF1">
    <property type="entry name" value="BLL7220 PROTEIN"/>
    <property type="match status" value="1"/>
</dbReference>
<reference evidence="3" key="1">
    <citation type="submission" date="2021-04" db="EMBL/GenBank/DDBJ databases">
        <title>Genome based classification of Actinospica acidithermotolerans sp. nov., an actinobacterium isolated from an Indonesian hot spring.</title>
        <authorList>
            <person name="Kusuma A.B."/>
            <person name="Putra K.E."/>
            <person name="Nafisah S."/>
            <person name="Loh J."/>
            <person name="Nouioui I."/>
            <person name="Goodfellow M."/>
        </authorList>
    </citation>
    <scope>NUCLEOTIDE SEQUENCE</scope>
    <source>
        <strain evidence="3">MGRD01-02</strain>
    </source>
</reference>
<dbReference type="Gene3D" id="1.10.10.2910">
    <property type="match status" value="1"/>
</dbReference>
<evidence type="ECO:0000313" key="4">
    <source>
        <dbReference type="Proteomes" id="UP000676325"/>
    </source>
</evidence>
<dbReference type="CDD" id="cd00093">
    <property type="entry name" value="HTH_XRE"/>
    <property type="match status" value="1"/>
</dbReference>
<name>A0A941E8L9_9ACTN</name>
<dbReference type="EMBL" id="JAGSOH010000018">
    <property type="protein sequence ID" value="MBR7826547.1"/>
    <property type="molecule type" value="Genomic_DNA"/>
</dbReference>
<accession>A0A941E8L9</accession>
<protein>
    <submittedName>
        <fullName evidence="3">ImmA/IrrE family metallo-endopeptidase</fullName>
    </submittedName>
</protein>
<dbReference type="SMART" id="SM00530">
    <property type="entry name" value="HTH_XRE"/>
    <property type="match status" value="1"/>
</dbReference>
<dbReference type="GO" id="GO:0003677">
    <property type="term" value="F:DNA binding"/>
    <property type="evidence" value="ECO:0007669"/>
    <property type="project" value="InterPro"/>
</dbReference>
<feature type="domain" description="HTH cro/C1-type" evidence="2">
    <location>
        <begin position="14"/>
        <end position="68"/>
    </location>
</feature>
<dbReference type="Gene3D" id="1.10.260.40">
    <property type="entry name" value="lambda repressor-like DNA-binding domains"/>
    <property type="match status" value="1"/>
</dbReference>